<feature type="domain" description="Methyltransferase type 11" evidence="1">
    <location>
        <begin position="5"/>
        <end position="93"/>
    </location>
</feature>
<dbReference type="CDD" id="cd02440">
    <property type="entry name" value="AdoMet_MTases"/>
    <property type="match status" value="1"/>
</dbReference>
<dbReference type="EMBL" id="LBYQ01000005">
    <property type="protein sequence ID" value="KKR55419.1"/>
    <property type="molecule type" value="Genomic_DNA"/>
</dbReference>
<evidence type="ECO:0000259" key="2">
    <source>
        <dbReference type="Pfam" id="PF08421"/>
    </source>
</evidence>
<dbReference type="AlphaFoldDB" id="A0A0G0RRT9"/>
<dbReference type="PANTHER" id="PTHR43861">
    <property type="entry name" value="TRANS-ACONITATE 2-METHYLTRANSFERASE-RELATED"/>
    <property type="match status" value="1"/>
</dbReference>
<dbReference type="Gene3D" id="6.20.50.110">
    <property type="entry name" value="Methyltransferase, zinc-binding domain"/>
    <property type="match status" value="1"/>
</dbReference>
<dbReference type="GO" id="GO:0032259">
    <property type="term" value="P:methylation"/>
    <property type="evidence" value="ECO:0007669"/>
    <property type="project" value="UniProtKB-KW"/>
</dbReference>
<evidence type="ECO:0000313" key="3">
    <source>
        <dbReference type="EMBL" id="KKR55419.1"/>
    </source>
</evidence>
<organism evidence="3 4">
    <name type="scientific">Candidatus Curtissbacteria bacterium GW2011_GWA1_40_24</name>
    <dbReference type="NCBI Taxonomy" id="1618406"/>
    <lineage>
        <taxon>Bacteria</taxon>
        <taxon>Candidatus Curtissiibacteriota</taxon>
    </lineage>
</organism>
<feature type="non-terminal residue" evidence="3">
    <location>
        <position position="1"/>
    </location>
</feature>
<dbReference type="Gene3D" id="3.40.50.150">
    <property type="entry name" value="Vaccinia Virus protein VP39"/>
    <property type="match status" value="2"/>
</dbReference>
<dbReference type="InterPro" id="IPR013216">
    <property type="entry name" value="Methyltransf_11"/>
</dbReference>
<dbReference type="InterPro" id="IPR029063">
    <property type="entry name" value="SAM-dependent_MTases_sf"/>
</dbReference>
<reference evidence="3 4" key="1">
    <citation type="journal article" date="2015" name="Nature">
        <title>rRNA introns, odd ribosomes, and small enigmatic genomes across a large radiation of phyla.</title>
        <authorList>
            <person name="Brown C.T."/>
            <person name="Hug L.A."/>
            <person name="Thomas B.C."/>
            <person name="Sharon I."/>
            <person name="Castelle C.J."/>
            <person name="Singh A."/>
            <person name="Wilkins M.J."/>
            <person name="Williams K.H."/>
            <person name="Banfield J.F."/>
        </authorList>
    </citation>
    <scope>NUCLEOTIDE SEQUENCE [LARGE SCALE GENOMIC DNA]</scope>
</reference>
<dbReference type="InterPro" id="IPR038576">
    <property type="entry name" value="Methyltransf_Zn-bd_dom_put_sf"/>
</dbReference>
<protein>
    <submittedName>
        <fullName evidence="3">Methyltransferase type 11</fullName>
    </submittedName>
</protein>
<sequence length="285" mass="32237">NSIVLDLGAGYCNFINHIVAKEKHASDISEIIRQNAEKGVICHIQDCAELSDISDEKFDIVFESNLLEHLDSDHIEKTLEEILRVLKKGGRFIAMQPNFTYLYKNYFDDYTHKTILSHVSFENLLKNYGFEIENMEPKFLPATFFDLGDTALANSFLKKEDLGKPEPKYPLKVYFCDNCGLNQLTDVVEPKILFKDYVYFSSDMPVLPEHFRNYANEVVSNFTTSTNDLVVEIGSNDGLLLGAIKNLGVKVLGVDPAENIAKIANEKGVTTIRLDSSCRRRGLHV</sequence>
<dbReference type="InterPro" id="IPR013630">
    <property type="entry name" value="Methyltransf_Zn-bd_dom_put"/>
</dbReference>
<accession>A0A0G0RRT9</accession>
<dbReference type="GO" id="GO:0008757">
    <property type="term" value="F:S-adenosylmethionine-dependent methyltransferase activity"/>
    <property type="evidence" value="ECO:0007669"/>
    <property type="project" value="InterPro"/>
</dbReference>
<evidence type="ECO:0000313" key="4">
    <source>
        <dbReference type="Proteomes" id="UP000034489"/>
    </source>
</evidence>
<dbReference type="Pfam" id="PF08241">
    <property type="entry name" value="Methyltransf_11"/>
    <property type="match status" value="1"/>
</dbReference>
<dbReference type="Pfam" id="PF08421">
    <property type="entry name" value="Methyltransf_13"/>
    <property type="match status" value="1"/>
</dbReference>
<keyword evidence="3" id="KW-0489">Methyltransferase</keyword>
<dbReference type="SUPFAM" id="SSF53335">
    <property type="entry name" value="S-adenosyl-L-methionine-dependent methyltransferases"/>
    <property type="match status" value="2"/>
</dbReference>
<feature type="domain" description="Methyltransferase putative zinc binding" evidence="2">
    <location>
        <begin position="142"/>
        <end position="194"/>
    </location>
</feature>
<comment type="caution">
    <text evidence="3">The sequence shown here is derived from an EMBL/GenBank/DDBJ whole genome shotgun (WGS) entry which is preliminary data.</text>
</comment>
<proteinExistence type="predicted"/>
<evidence type="ECO:0000259" key="1">
    <source>
        <dbReference type="Pfam" id="PF08241"/>
    </source>
</evidence>
<dbReference type="Proteomes" id="UP000034489">
    <property type="component" value="Unassembled WGS sequence"/>
</dbReference>
<keyword evidence="3" id="KW-0808">Transferase</keyword>
<gene>
    <name evidence="3" type="ORF">UT92_C0005G0009</name>
</gene>
<name>A0A0G0RRT9_9BACT</name>